<evidence type="ECO:0000313" key="1">
    <source>
        <dbReference type="EMBL" id="KAI5335742.1"/>
    </source>
</evidence>
<protein>
    <submittedName>
        <fullName evidence="1">Uncharacterized protein</fullName>
    </submittedName>
</protein>
<name>A0AAD4W4D7_PRUDU</name>
<dbReference type="EMBL" id="JAJFAZ020000004">
    <property type="protein sequence ID" value="KAI5335742.1"/>
    <property type="molecule type" value="Genomic_DNA"/>
</dbReference>
<dbReference type="PANTHER" id="PTHR46481">
    <property type="entry name" value="ZINC FINGER BED DOMAIN-CONTAINING PROTEIN 4"/>
    <property type="match status" value="1"/>
</dbReference>
<dbReference type="InterPro" id="IPR052035">
    <property type="entry name" value="ZnF_BED_domain_contain"/>
</dbReference>
<dbReference type="InterPro" id="IPR012337">
    <property type="entry name" value="RNaseH-like_sf"/>
</dbReference>
<organism evidence="1 2">
    <name type="scientific">Prunus dulcis</name>
    <name type="common">Almond</name>
    <name type="synonym">Amygdalus dulcis</name>
    <dbReference type="NCBI Taxonomy" id="3755"/>
    <lineage>
        <taxon>Eukaryota</taxon>
        <taxon>Viridiplantae</taxon>
        <taxon>Streptophyta</taxon>
        <taxon>Embryophyta</taxon>
        <taxon>Tracheophyta</taxon>
        <taxon>Spermatophyta</taxon>
        <taxon>Magnoliopsida</taxon>
        <taxon>eudicotyledons</taxon>
        <taxon>Gunneridae</taxon>
        <taxon>Pentapetalae</taxon>
        <taxon>rosids</taxon>
        <taxon>fabids</taxon>
        <taxon>Rosales</taxon>
        <taxon>Rosaceae</taxon>
        <taxon>Amygdaloideae</taxon>
        <taxon>Amygdaleae</taxon>
        <taxon>Prunus</taxon>
    </lineage>
</organism>
<comment type="caution">
    <text evidence="1">The sequence shown here is derived from an EMBL/GenBank/DDBJ whole genome shotgun (WGS) entry which is preliminary data.</text>
</comment>
<dbReference type="SUPFAM" id="SSF53098">
    <property type="entry name" value="Ribonuclease H-like"/>
    <property type="match status" value="1"/>
</dbReference>
<sequence>MVITTHFMDHEWKLHKRIINFAKITSHKGDDIRRFLDACLNSWEIKKVFSITVNNASANDGVVEYMAKRFKSLNTLMLDGKYLHMRCVCHILNLVVKDGLKELSSSIEGIRSCVKYVHSSPSRLYKFRDFAIFESMDIMANIPLDVATRWNVTYKMLDGALKCENVFC</sequence>
<dbReference type="Proteomes" id="UP001054821">
    <property type="component" value="Chromosome 4"/>
</dbReference>
<evidence type="ECO:0000313" key="2">
    <source>
        <dbReference type="Proteomes" id="UP001054821"/>
    </source>
</evidence>
<reference evidence="1 2" key="1">
    <citation type="journal article" date="2022" name="G3 (Bethesda)">
        <title>Whole-genome sequence and methylome profiling of the almond [Prunus dulcis (Mill.) D.A. Webb] cultivar 'Nonpareil'.</title>
        <authorList>
            <person name="D'Amico-Willman K.M."/>
            <person name="Ouma W.Z."/>
            <person name="Meulia T."/>
            <person name="Sideli G.M."/>
            <person name="Gradziel T.M."/>
            <person name="Fresnedo-Ramirez J."/>
        </authorList>
    </citation>
    <scope>NUCLEOTIDE SEQUENCE [LARGE SCALE GENOMIC DNA]</scope>
    <source>
        <strain evidence="1">Clone GOH B32 T37-40</strain>
    </source>
</reference>
<dbReference type="PANTHER" id="PTHR46481:SF7">
    <property type="entry name" value="ZINC FINGER BED DOMAIN-CONTAINING PROTEIN RICESLEEPER 2-LIKE"/>
    <property type="match status" value="1"/>
</dbReference>
<accession>A0AAD4W4D7</accession>
<proteinExistence type="predicted"/>
<gene>
    <name evidence="1" type="ORF">L3X38_025876</name>
</gene>
<dbReference type="AlphaFoldDB" id="A0AAD4W4D7"/>
<keyword evidence="2" id="KW-1185">Reference proteome</keyword>